<name>A0A0D0Q114_9RHOB</name>
<accession>A0A0D0Q114</accession>
<sequence>MRIEVLSVSKYRDGVRVGDDVPLVMPGAVFGVFDGATDPRGTVVDGVGAGRLAALTAAAAMAELAADPAARELPVQDILGRVTEALARRCAPLGLPIPPSTTLAVALDCGADWRFIGLGDTGIRINGDEVIRYEKPIDAVSTRARVAVFHQLATAQRDADEVESAARRAILLGLDLAVAEGVLGEDDARRIIASTVEQTGLQGAPDVVERFLRGGIKTQYVLGNDPRSPLGFDTLNGTAPVRGDFTDLRRPKDRVRSIEIFTDGYPDLPADVSAAAWEAAFDRAETEDPHKVGRFATVKGSTSSEFFDDRTVIVLS</sequence>
<keyword evidence="2" id="KW-1185">Reference proteome</keyword>
<reference evidence="1 2" key="1">
    <citation type="submission" date="2013-01" db="EMBL/GenBank/DDBJ databases">
        <authorList>
            <person name="Fiebig A."/>
            <person name="Goeker M."/>
            <person name="Klenk H.-P.P."/>
        </authorList>
    </citation>
    <scope>NUCLEOTIDE SEQUENCE [LARGE SCALE GENOMIC DNA]</scope>
    <source>
        <strain evidence="1 2">DSM 24838</strain>
    </source>
</reference>
<dbReference type="EMBL" id="AONG01000016">
    <property type="protein sequence ID" value="KIQ68219.1"/>
    <property type="molecule type" value="Genomic_DNA"/>
</dbReference>
<dbReference type="OrthoDB" id="8362855at2"/>
<dbReference type="PATRIC" id="fig|1123501.6.peg.3352"/>
<comment type="caution">
    <text evidence="1">The sequence shown here is derived from an EMBL/GenBank/DDBJ whole genome shotgun (WGS) entry which is preliminary data.</text>
</comment>
<dbReference type="STRING" id="1123501.Wenmar_03229"/>
<evidence type="ECO:0000313" key="2">
    <source>
        <dbReference type="Proteomes" id="UP000035100"/>
    </source>
</evidence>
<dbReference type="AlphaFoldDB" id="A0A0D0Q114"/>
<dbReference type="Proteomes" id="UP000035100">
    <property type="component" value="Unassembled WGS sequence"/>
</dbReference>
<dbReference type="RefSeq" id="WP_018302339.1">
    <property type="nucleotide sequence ID" value="NZ_KB902283.1"/>
</dbReference>
<gene>
    <name evidence="1" type="ORF">Wenmar_03229</name>
</gene>
<protein>
    <submittedName>
        <fullName evidence="1">Wenxma_15, whole genome shotgun sequence</fullName>
    </submittedName>
</protein>
<organism evidence="1 2">
    <name type="scientific">Wenxinia marina DSM 24838</name>
    <dbReference type="NCBI Taxonomy" id="1123501"/>
    <lineage>
        <taxon>Bacteria</taxon>
        <taxon>Pseudomonadati</taxon>
        <taxon>Pseudomonadota</taxon>
        <taxon>Alphaproteobacteria</taxon>
        <taxon>Rhodobacterales</taxon>
        <taxon>Roseobacteraceae</taxon>
        <taxon>Wenxinia</taxon>
    </lineage>
</organism>
<dbReference type="eggNOG" id="ENOG502ZBUY">
    <property type="taxonomic scope" value="Bacteria"/>
</dbReference>
<proteinExistence type="predicted"/>
<evidence type="ECO:0000313" key="1">
    <source>
        <dbReference type="EMBL" id="KIQ68219.1"/>
    </source>
</evidence>